<gene>
    <name evidence="1" type="ORF">SAMN04488095_3660</name>
</gene>
<dbReference type="STRING" id="390807.SAMN04488095_3660"/>
<evidence type="ECO:0000313" key="1">
    <source>
        <dbReference type="EMBL" id="SFJ78970.1"/>
    </source>
</evidence>
<proteinExistence type="predicted"/>
<evidence type="ECO:0000313" key="2">
    <source>
        <dbReference type="Proteomes" id="UP000199110"/>
    </source>
</evidence>
<dbReference type="EMBL" id="FORA01000007">
    <property type="protein sequence ID" value="SFJ78970.1"/>
    <property type="molecule type" value="Genomic_DNA"/>
</dbReference>
<reference evidence="1 2" key="1">
    <citation type="submission" date="2016-10" db="EMBL/GenBank/DDBJ databases">
        <authorList>
            <person name="de Groot N.N."/>
        </authorList>
    </citation>
    <scope>NUCLEOTIDE SEQUENCE [LARGE SCALE GENOMIC DNA]</scope>
    <source>
        <strain evidence="1 2">DSM 19073</strain>
    </source>
</reference>
<accession>A0A1I3U7I5</accession>
<organism evidence="1 2">
    <name type="scientific">Jannaschia pohangensis</name>
    <dbReference type="NCBI Taxonomy" id="390807"/>
    <lineage>
        <taxon>Bacteria</taxon>
        <taxon>Pseudomonadati</taxon>
        <taxon>Pseudomonadota</taxon>
        <taxon>Alphaproteobacteria</taxon>
        <taxon>Rhodobacterales</taxon>
        <taxon>Roseobacteraceae</taxon>
        <taxon>Jannaschia</taxon>
    </lineage>
</organism>
<sequence length="241" mass="25965">MMNEGLMEVTRTETGGRVKITKTVSYEYINGADPNIAAGANYVSWAVNELNAGARMYRVELNQPGCKTQTLSILFELKPVASGGNAVIKFDGTPNTPGTNTRSYVLDGNEMVFFLNGDGDPKEVMLHEVYHLFGQPDEYSELPGIGSPPSAGGVVTYSPPTPGPMEVTYIGTATQGDTPISLSYFGPTPHDPAMFLWNVPSSLMGDGSLAYYGESFFWIAIEMEKIFATEGTPVTAKIVLP</sequence>
<dbReference type="Proteomes" id="UP000199110">
    <property type="component" value="Unassembled WGS sequence"/>
</dbReference>
<name>A0A1I3U7I5_9RHOB</name>
<protein>
    <submittedName>
        <fullName evidence="1">Uncharacterized protein</fullName>
    </submittedName>
</protein>
<keyword evidence="2" id="KW-1185">Reference proteome</keyword>
<dbReference type="AlphaFoldDB" id="A0A1I3U7I5"/>